<reference evidence="2 3" key="1">
    <citation type="journal article" date="2016" name="Nat. Commun.">
        <title>Thousands of microbial genomes shed light on interconnected biogeochemical processes in an aquifer system.</title>
        <authorList>
            <person name="Anantharaman K."/>
            <person name="Brown C.T."/>
            <person name="Hug L.A."/>
            <person name="Sharon I."/>
            <person name="Castelle C.J."/>
            <person name="Probst A.J."/>
            <person name="Thomas B.C."/>
            <person name="Singh A."/>
            <person name="Wilkins M.J."/>
            <person name="Karaoz U."/>
            <person name="Brodie E.L."/>
            <person name="Williams K.H."/>
            <person name="Hubbard S.S."/>
            <person name="Banfield J.F."/>
        </authorList>
    </citation>
    <scope>NUCLEOTIDE SEQUENCE [LARGE SCALE GENOMIC DNA]</scope>
</reference>
<dbReference type="Gene3D" id="3.40.50.150">
    <property type="entry name" value="Vaccinia Virus protein VP39"/>
    <property type="match status" value="1"/>
</dbReference>
<dbReference type="InterPro" id="IPR025714">
    <property type="entry name" value="Methyltranfer_dom"/>
</dbReference>
<evidence type="ECO:0000313" key="2">
    <source>
        <dbReference type="EMBL" id="OGY84653.1"/>
    </source>
</evidence>
<dbReference type="Pfam" id="PF13847">
    <property type="entry name" value="Methyltransf_31"/>
    <property type="match status" value="1"/>
</dbReference>
<dbReference type="SUPFAM" id="SSF53335">
    <property type="entry name" value="S-adenosyl-L-methionine-dependent methyltransferases"/>
    <property type="match status" value="1"/>
</dbReference>
<protein>
    <recommendedName>
        <fullName evidence="1">Methyltransferase domain-containing protein</fullName>
    </recommendedName>
</protein>
<evidence type="ECO:0000313" key="3">
    <source>
        <dbReference type="Proteomes" id="UP000179164"/>
    </source>
</evidence>
<evidence type="ECO:0000259" key="1">
    <source>
        <dbReference type="Pfam" id="PF13847"/>
    </source>
</evidence>
<dbReference type="EMBL" id="MHKE01000005">
    <property type="protein sequence ID" value="OGY84653.1"/>
    <property type="molecule type" value="Genomic_DNA"/>
</dbReference>
<dbReference type="Proteomes" id="UP000179164">
    <property type="component" value="Unassembled WGS sequence"/>
</dbReference>
<name>A0A1G2B629_9BACT</name>
<proteinExistence type="predicted"/>
<feature type="domain" description="Methyltransferase" evidence="1">
    <location>
        <begin position="27"/>
        <end position="137"/>
    </location>
</feature>
<dbReference type="CDD" id="cd02440">
    <property type="entry name" value="AdoMet_MTases"/>
    <property type="match status" value="1"/>
</dbReference>
<gene>
    <name evidence="2" type="ORF">A2898_00915</name>
</gene>
<comment type="caution">
    <text evidence="2">The sequence shown here is derived from an EMBL/GenBank/DDBJ whole genome shotgun (WGS) entry which is preliminary data.</text>
</comment>
<sequence>MGKAASGNQFLNPARILHDIGVRYGHQIADLGCGGAGYFVFQAAKVVGDRGVSYGVDVLKHALSGLQSKIALEGVKNVVPVWSNLERYGATKQIRSGTLDFALIINTLFQAHDKGMMIKEAVRMVAPKGKLVIIDWKTGGLSFGPNPSDLVSPGEVERHAQACGMHLEKTFDAGRYHFGMIFVR</sequence>
<organism evidence="2 3">
    <name type="scientific">Candidatus Kerfeldbacteria bacterium RIFCSPLOWO2_01_FULL_48_11</name>
    <dbReference type="NCBI Taxonomy" id="1798543"/>
    <lineage>
        <taxon>Bacteria</taxon>
        <taxon>Candidatus Kerfeldiibacteriota</taxon>
    </lineage>
</organism>
<dbReference type="InterPro" id="IPR029063">
    <property type="entry name" value="SAM-dependent_MTases_sf"/>
</dbReference>
<dbReference type="STRING" id="1798543.A2898_00915"/>
<accession>A0A1G2B629</accession>
<dbReference type="AlphaFoldDB" id="A0A1G2B629"/>